<dbReference type="InterPro" id="IPR055378">
    <property type="entry name" value="GH3_C"/>
</dbReference>
<dbReference type="PANTHER" id="PTHR31901">
    <property type="entry name" value="GH3 DOMAIN-CONTAINING PROTEIN"/>
    <property type="match status" value="1"/>
</dbReference>
<dbReference type="Pfam" id="PF03321">
    <property type="entry name" value="GH3"/>
    <property type="match status" value="1"/>
</dbReference>
<reference evidence="3 4" key="1">
    <citation type="journal article" date="2011" name="Stand. Genomic Sci.">
        <title>Complete genome sequence of Haliscomenobacter hydrossis type strain (O).</title>
        <authorList>
            <consortium name="US DOE Joint Genome Institute (JGI-PGF)"/>
            <person name="Daligault H."/>
            <person name="Lapidus A."/>
            <person name="Zeytun A."/>
            <person name="Nolan M."/>
            <person name="Lucas S."/>
            <person name="Del Rio T.G."/>
            <person name="Tice H."/>
            <person name="Cheng J.F."/>
            <person name="Tapia R."/>
            <person name="Han C."/>
            <person name="Goodwin L."/>
            <person name="Pitluck S."/>
            <person name="Liolios K."/>
            <person name="Pagani I."/>
            <person name="Ivanova N."/>
            <person name="Huntemann M."/>
            <person name="Mavromatis K."/>
            <person name="Mikhailova N."/>
            <person name="Pati A."/>
            <person name="Chen A."/>
            <person name="Palaniappan K."/>
            <person name="Land M."/>
            <person name="Hauser L."/>
            <person name="Brambilla E.M."/>
            <person name="Rohde M."/>
            <person name="Verbarg S."/>
            <person name="Goker M."/>
            <person name="Bristow J."/>
            <person name="Eisen J.A."/>
            <person name="Markowitz V."/>
            <person name="Hugenholtz P."/>
            <person name="Kyrpides N.C."/>
            <person name="Klenk H.P."/>
            <person name="Woyke T."/>
        </authorList>
    </citation>
    <scope>NUCLEOTIDE SEQUENCE [LARGE SCALE GENOMIC DNA]</scope>
    <source>
        <strain evidence="4">ATCC 27775 / DSM 1100 / LMG 10767 / O</strain>
    </source>
</reference>
<sequence>MGFRSSIIKPFAHKIARDIRRWSARAVLEQEQIFKQLLATGKNTAFGKAHGFEQIRSYQDYIERVPIRDYEGIKPYIERIKAGESDVLWKGRPAYFAKTSGTTSGVKYIPISNQSIPNHFGSARNALFNYYAQTGNGQWLDGKVIFLSGSPELTETAGIPTGRLSGISNHMIPAWLRSSQMPSYETNCIEDWETKLDRIVEETLSQNMRLISGIPPWVQMYYERLIERSGKKTIKEIFPDFSVFVYGGVNYEPYRAKLEELTGGRIDSVETYPASEGFVAFQDSQNEPGLLLNAASGIFFEFVPAEEIFLENPTRLWLKDVQPGVNYALIINNNAGLWGYNLGDTVQFVSINPPRLIVSGRIKHFISAFGEHVIGKEVEEAMLQTCHEQGVKVVEFTVAPQVTPPEGGFPYHEWFVEFDGLPENLAAFSARLDELMIQQNIYYQDLIEGNILRPLVITPLQKDAFREYMKSQGKLGGQNKVPRLSNDRQIAEELTGLKLK</sequence>
<evidence type="ECO:0000259" key="2">
    <source>
        <dbReference type="Pfam" id="PF23572"/>
    </source>
</evidence>
<dbReference type="InterPro" id="IPR004993">
    <property type="entry name" value="GH3"/>
</dbReference>
<dbReference type="GO" id="GO:0016881">
    <property type="term" value="F:acid-amino acid ligase activity"/>
    <property type="evidence" value="ECO:0007669"/>
    <property type="project" value="TreeGrafter"/>
</dbReference>
<dbReference type="OrthoDB" id="5678283at2"/>
<dbReference type="HOGENOM" id="CLU_016249_4_0_10"/>
<dbReference type="RefSeq" id="WP_013764148.1">
    <property type="nucleotide sequence ID" value="NC_015510.1"/>
</dbReference>
<dbReference type="EMBL" id="CP002691">
    <property type="protein sequence ID" value="AEE49594.1"/>
    <property type="molecule type" value="Genomic_DNA"/>
</dbReference>
<feature type="domain" description="GH3 C-terminal" evidence="2">
    <location>
        <begin position="377"/>
        <end position="489"/>
    </location>
</feature>
<name>F4L1T5_HALH1</name>
<dbReference type="Pfam" id="PF23571">
    <property type="entry name" value="GH3_M"/>
    <property type="match status" value="1"/>
</dbReference>
<proteinExistence type="predicted"/>
<dbReference type="Proteomes" id="UP000008461">
    <property type="component" value="Chromosome"/>
</dbReference>
<dbReference type="KEGG" id="hhy:Halhy_1705"/>
<dbReference type="eggNOG" id="COG0318">
    <property type="taxonomic scope" value="Bacteria"/>
</dbReference>
<dbReference type="Pfam" id="PF23572">
    <property type="entry name" value="GH3_C"/>
    <property type="match status" value="1"/>
</dbReference>
<feature type="domain" description="GH3 middle" evidence="1">
    <location>
        <begin position="295"/>
        <end position="360"/>
    </location>
</feature>
<evidence type="ECO:0000259" key="1">
    <source>
        <dbReference type="Pfam" id="PF23571"/>
    </source>
</evidence>
<dbReference type="PANTHER" id="PTHR31901:SF9">
    <property type="entry name" value="GH3 DOMAIN-CONTAINING PROTEIN"/>
    <property type="match status" value="1"/>
</dbReference>
<accession>F4L1T5</accession>
<protein>
    <submittedName>
        <fullName evidence="3">GH3 auxin-responsive promoter</fullName>
    </submittedName>
</protein>
<dbReference type="GO" id="GO:0005737">
    <property type="term" value="C:cytoplasm"/>
    <property type="evidence" value="ECO:0007669"/>
    <property type="project" value="TreeGrafter"/>
</dbReference>
<evidence type="ECO:0000313" key="4">
    <source>
        <dbReference type="Proteomes" id="UP000008461"/>
    </source>
</evidence>
<organism evidence="3 4">
    <name type="scientific">Haliscomenobacter hydrossis (strain ATCC 27775 / DSM 1100 / LMG 10767 / O)</name>
    <dbReference type="NCBI Taxonomy" id="760192"/>
    <lineage>
        <taxon>Bacteria</taxon>
        <taxon>Pseudomonadati</taxon>
        <taxon>Bacteroidota</taxon>
        <taxon>Saprospiria</taxon>
        <taxon>Saprospirales</taxon>
        <taxon>Haliscomenobacteraceae</taxon>
        <taxon>Haliscomenobacter</taxon>
    </lineage>
</organism>
<gene>
    <name evidence="3" type="ordered locus">Halhy_1705</name>
</gene>
<dbReference type="InterPro" id="IPR055377">
    <property type="entry name" value="GH3_M"/>
</dbReference>
<dbReference type="STRING" id="760192.Halhy_1705"/>
<reference key="2">
    <citation type="submission" date="2011-04" db="EMBL/GenBank/DDBJ databases">
        <title>Complete sequence of chromosome of Haliscomenobacter hydrossis DSM 1100.</title>
        <authorList>
            <consortium name="US DOE Joint Genome Institute (JGI-PGF)"/>
            <person name="Lucas S."/>
            <person name="Han J."/>
            <person name="Lapidus A."/>
            <person name="Bruce D."/>
            <person name="Goodwin L."/>
            <person name="Pitluck S."/>
            <person name="Peters L."/>
            <person name="Kyrpides N."/>
            <person name="Mavromatis K."/>
            <person name="Ivanova N."/>
            <person name="Ovchinnikova G."/>
            <person name="Pagani I."/>
            <person name="Daligault H."/>
            <person name="Detter J.C."/>
            <person name="Han C."/>
            <person name="Land M."/>
            <person name="Hauser L."/>
            <person name="Markowitz V."/>
            <person name="Cheng J.-F."/>
            <person name="Hugenholtz P."/>
            <person name="Woyke T."/>
            <person name="Wu D."/>
            <person name="Verbarg S."/>
            <person name="Frueling A."/>
            <person name="Brambilla E."/>
            <person name="Klenk H.-P."/>
            <person name="Eisen J.A."/>
        </authorList>
    </citation>
    <scope>NUCLEOTIDE SEQUENCE</scope>
    <source>
        <strain>DSM 1100</strain>
    </source>
</reference>
<keyword evidence="4" id="KW-1185">Reference proteome</keyword>
<evidence type="ECO:0000313" key="3">
    <source>
        <dbReference type="EMBL" id="AEE49594.1"/>
    </source>
</evidence>
<dbReference type="AlphaFoldDB" id="F4L1T5"/>